<evidence type="ECO:0000313" key="2">
    <source>
        <dbReference type="EMBL" id="CAD5207389.1"/>
    </source>
</evidence>
<evidence type="ECO:0000313" key="3">
    <source>
        <dbReference type="Proteomes" id="UP000614601"/>
    </source>
</evidence>
<feature type="region of interest" description="Disordered" evidence="1">
    <location>
        <begin position="132"/>
        <end position="188"/>
    </location>
</feature>
<organism evidence="2 3">
    <name type="scientific">Bursaphelenchus okinawaensis</name>
    <dbReference type="NCBI Taxonomy" id="465554"/>
    <lineage>
        <taxon>Eukaryota</taxon>
        <taxon>Metazoa</taxon>
        <taxon>Ecdysozoa</taxon>
        <taxon>Nematoda</taxon>
        <taxon>Chromadorea</taxon>
        <taxon>Rhabditida</taxon>
        <taxon>Tylenchina</taxon>
        <taxon>Tylenchomorpha</taxon>
        <taxon>Aphelenchoidea</taxon>
        <taxon>Aphelenchoididae</taxon>
        <taxon>Bursaphelenchus</taxon>
    </lineage>
</organism>
<keyword evidence="3" id="KW-1185">Reference proteome</keyword>
<comment type="caution">
    <text evidence="2">The sequence shown here is derived from an EMBL/GenBank/DDBJ whole genome shotgun (WGS) entry which is preliminary data.</text>
</comment>
<dbReference type="Proteomes" id="UP000783686">
    <property type="component" value="Unassembled WGS sequence"/>
</dbReference>
<evidence type="ECO:0000256" key="1">
    <source>
        <dbReference type="SAM" id="MobiDB-lite"/>
    </source>
</evidence>
<dbReference type="EMBL" id="CAJFDH010000001">
    <property type="protein sequence ID" value="CAD5207389.1"/>
    <property type="molecule type" value="Genomic_DNA"/>
</dbReference>
<sequence>MDVEDSSDANIPAHLKDEAHCELKEMVTEKDSKSQRIVPAQMANKARRERMEKPWQSRRKSLKQKKAVLEAVHGQDELDIEDGGPSSVEQNDSRRKGIVAAQKANKARRERMEKLWQSRWKGLKHKKAVPEAVHGQDELDAVQNQDPLYVEKDTPSSVVKIEIPQDEPESSNSARSLVASTSALPLIA</sequence>
<gene>
    <name evidence="2" type="ORF">BOKJ2_LOCUS2073</name>
</gene>
<name>A0A811JVV1_9BILA</name>
<protein>
    <submittedName>
        <fullName evidence="2">Uncharacterized protein</fullName>
    </submittedName>
</protein>
<feature type="compositionally biased region" description="Polar residues" evidence="1">
    <location>
        <begin position="170"/>
        <end position="188"/>
    </location>
</feature>
<dbReference type="Proteomes" id="UP000614601">
    <property type="component" value="Unassembled WGS sequence"/>
</dbReference>
<feature type="region of interest" description="Disordered" evidence="1">
    <location>
        <begin position="27"/>
        <end position="97"/>
    </location>
</feature>
<dbReference type="EMBL" id="CAJFCW020000001">
    <property type="protein sequence ID" value="CAG9085441.1"/>
    <property type="molecule type" value="Genomic_DNA"/>
</dbReference>
<dbReference type="AlphaFoldDB" id="A0A811JVV1"/>
<proteinExistence type="predicted"/>
<accession>A0A811JVV1</accession>
<feature type="compositionally biased region" description="Basic residues" evidence="1">
    <location>
        <begin position="56"/>
        <end position="66"/>
    </location>
</feature>
<reference evidence="2" key="1">
    <citation type="submission" date="2020-09" db="EMBL/GenBank/DDBJ databases">
        <authorList>
            <person name="Kikuchi T."/>
        </authorList>
    </citation>
    <scope>NUCLEOTIDE SEQUENCE</scope>
    <source>
        <strain evidence="2">SH1</strain>
    </source>
</reference>